<evidence type="ECO:0008006" key="3">
    <source>
        <dbReference type="Google" id="ProtNLM"/>
    </source>
</evidence>
<dbReference type="Proteomes" id="UP000094243">
    <property type="component" value="Unassembled WGS sequence"/>
</dbReference>
<gene>
    <name evidence="1" type="ORF">BHQ17_03295</name>
</gene>
<sequence length="94" mass="8924">MFADTDAIRALGSATTAHAAALTDVAAGLASLPPPDLGPIGERFTAALAQAAADGARTLAALSDRLASSGHTAHAAAAAYDAADGGAGARIAGI</sequence>
<organism evidence="1 2">
    <name type="scientific">Mycolicibacterium holsaticum</name>
    <dbReference type="NCBI Taxonomy" id="152142"/>
    <lineage>
        <taxon>Bacteria</taxon>
        <taxon>Bacillati</taxon>
        <taxon>Actinomycetota</taxon>
        <taxon>Actinomycetes</taxon>
        <taxon>Mycobacteriales</taxon>
        <taxon>Mycobacteriaceae</taxon>
        <taxon>Mycolicibacterium</taxon>
    </lineage>
</organism>
<evidence type="ECO:0000313" key="1">
    <source>
        <dbReference type="EMBL" id="ODQ95942.1"/>
    </source>
</evidence>
<accession>A0A1E3S2P2</accession>
<evidence type="ECO:0000313" key="2">
    <source>
        <dbReference type="Proteomes" id="UP000094243"/>
    </source>
</evidence>
<name>A0A1E3S2P2_9MYCO</name>
<dbReference type="EMBL" id="MIGZ01000010">
    <property type="protein sequence ID" value="ODQ95942.1"/>
    <property type="molecule type" value="Genomic_DNA"/>
</dbReference>
<reference evidence="2" key="1">
    <citation type="submission" date="2016-09" db="EMBL/GenBank/DDBJ databases">
        <authorList>
            <person name="Greninger A.L."/>
            <person name="Jerome K.R."/>
            <person name="Mcnair B."/>
            <person name="Wallis C."/>
            <person name="Fang F."/>
        </authorList>
    </citation>
    <scope>NUCLEOTIDE SEQUENCE [LARGE SCALE GENOMIC DNA]</scope>
    <source>
        <strain evidence="2">M7</strain>
    </source>
</reference>
<protein>
    <recommendedName>
        <fullName evidence="3">ESX-1 secretion-associated protein</fullName>
    </recommendedName>
</protein>
<proteinExistence type="predicted"/>
<keyword evidence="2" id="KW-1185">Reference proteome</keyword>
<dbReference type="AlphaFoldDB" id="A0A1E3S2P2"/>
<dbReference type="RefSeq" id="WP_069403809.1">
    <property type="nucleotide sequence ID" value="NZ_MIGZ01000010.1"/>
</dbReference>
<comment type="caution">
    <text evidence="1">The sequence shown here is derived from an EMBL/GenBank/DDBJ whole genome shotgun (WGS) entry which is preliminary data.</text>
</comment>